<evidence type="ECO:0000256" key="8">
    <source>
        <dbReference type="SAM" id="Phobius"/>
    </source>
</evidence>
<feature type="transmembrane region" description="Helical" evidence="8">
    <location>
        <begin position="155"/>
        <end position="186"/>
    </location>
</feature>
<accession>E8V1C8</accession>
<sequence>MPFRKPTTSLRADTALLSTFAALILVVHFLMGNGYGFHRDELQFLDDARHLQWGFVAYPPMTAFCGRFAVALFGISPQVFRLPAAIVNALSLVLLGLLARELGGRKPAQVLALFAGLPAALAFSSVLQYNTFDYLAWTMIALFTAHILLSGDQRWWVAVGAAAGFGILSKYAIAFPVLSLVAALAMLPSQRHHLRSRWFWFGVLAMLIVASPNLLWLARHHFITLEMESFIHVRDVRNGRAKGYFTDQIKFTLFAFPLAVAGLIALLRSARFRLLTALYLGPLVLFALVKGRGYYLMPGYPVLYAAGAVTFERFLQDRAKTLRVAVRALVLSAMLVDAAVVAWAYLPIGPVGSALWNWQMKNNSDMADEVGWPELVADVAHVRDTLPKEDLARLGILADNYGEAGALSLYGPQYGLPTPISGVNSFHARGFGPYPPETVIVVGESYASIAHHFESCSVAGHVHIPYGVRNEESVDHPDILVCRRLLYAWPDVWQKNQHFG</sequence>
<feature type="transmembrane region" description="Helical" evidence="8">
    <location>
        <begin position="324"/>
        <end position="346"/>
    </location>
</feature>
<dbReference type="AlphaFoldDB" id="E8V1C8"/>
<dbReference type="HOGENOM" id="CLU_037625_0_0_0"/>
<proteinExistence type="predicted"/>
<name>E8V1C8_TERSS</name>
<dbReference type="OrthoDB" id="108054at2"/>
<reference evidence="10 11" key="1">
    <citation type="journal article" date="2012" name="Stand. Genomic Sci.">
        <title>Complete genome sequence of Terriglobus saanensis type strain SP1PR4(T), an Acidobacteria from tundra soil.</title>
        <authorList>
            <person name="Rawat S.R."/>
            <person name="Mannisto M.K."/>
            <person name="Starovoytov V."/>
            <person name="Goodwin L."/>
            <person name="Nolan M."/>
            <person name="Hauser L."/>
            <person name="Land M."/>
            <person name="Davenport K.W."/>
            <person name="Woyke T."/>
            <person name="Haggblom M.M."/>
        </authorList>
    </citation>
    <scope>NUCLEOTIDE SEQUENCE</scope>
    <source>
        <strain evidence="11">ATCC BAA-1853 / DSM 23119 / SP1PR4</strain>
    </source>
</reference>
<dbReference type="EMBL" id="CP002467">
    <property type="protein sequence ID" value="ADV84543.1"/>
    <property type="molecule type" value="Genomic_DNA"/>
</dbReference>
<comment type="subcellular location">
    <subcellularLocation>
        <location evidence="1">Cell membrane</location>
        <topology evidence="1">Multi-pass membrane protein</topology>
    </subcellularLocation>
</comment>
<dbReference type="GO" id="GO:0016763">
    <property type="term" value="F:pentosyltransferase activity"/>
    <property type="evidence" value="ECO:0007669"/>
    <property type="project" value="TreeGrafter"/>
</dbReference>
<feature type="transmembrane region" description="Helical" evidence="8">
    <location>
        <begin position="80"/>
        <end position="98"/>
    </location>
</feature>
<dbReference type="PANTHER" id="PTHR33908">
    <property type="entry name" value="MANNOSYLTRANSFERASE YKCB-RELATED"/>
    <property type="match status" value="1"/>
</dbReference>
<dbReference type="InterPro" id="IPR050297">
    <property type="entry name" value="LipidA_mod_glycosyltrf_83"/>
</dbReference>
<dbReference type="Pfam" id="PF13231">
    <property type="entry name" value="PMT_2"/>
    <property type="match status" value="1"/>
</dbReference>
<evidence type="ECO:0000256" key="4">
    <source>
        <dbReference type="ARBA" id="ARBA00022679"/>
    </source>
</evidence>
<dbReference type="GO" id="GO:0009103">
    <property type="term" value="P:lipopolysaccharide biosynthetic process"/>
    <property type="evidence" value="ECO:0007669"/>
    <property type="project" value="UniProtKB-ARBA"/>
</dbReference>
<keyword evidence="2" id="KW-1003">Cell membrane</keyword>
<dbReference type="KEGG" id="tsa:AciPR4_3794"/>
<evidence type="ECO:0000313" key="11">
    <source>
        <dbReference type="Proteomes" id="UP000006844"/>
    </source>
</evidence>
<evidence type="ECO:0000313" key="10">
    <source>
        <dbReference type="EMBL" id="ADV84543.1"/>
    </source>
</evidence>
<feature type="transmembrane region" description="Helical" evidence="8">
    <location>
        <begin position="110"/>
        <end position="127"/>
    </location>
</feature>
<evidence type="ECO:0000256" key="6">
    <source>
        <dbReference type="ARBA" id="ARBA00022989"/>
    </source>
</evidence>
<dbReference type="RefSeq" id="WP_013570273.1">
    <property type="nucleotide sequence ID" value="NC_014963.1"/>
</dbReference>
<dbReference type="eggNOG" id="COG1807">
    <property type="taxonomic scope" value="Bacteria"/>
</dbReference>
<dbReference type="GO" id="GO:0005886">
    <property type="term" value="C:plasma membrane"/>
    <property type="evidence" value="ECO:0007669"/>
    <property type="project" value="UniProtKB-SubCell"/>
</dbReference>
<dbReference type="PANTHER" id="PTHR33908:SF11">
    <property type="entry name" value="MEMBRANE PROTEIN"/>
    <property type="match status" value="1"/>
</dbReference>
<dbReference type="STRING" id="401053.AciPR4_3794"/>
<protein>
    <submittedName>
        <fullName evidence="10">Glycosyl transferase family protein</fullName>
    </submittedName>
</protein>
<dbReference type="InterPro" id="IPR038731">
    <property type="entry name" value="RgtA/B/C-like"/>
</dbReference>
<evidence type="ECO:0000256" key="1">
    <source>
        <dbReference type="ARBA" id="ARBA00004651"/>
    </source>
</evidence>
<organism evidence="10 11">
    <name type="scientific">Terriglobus saanensis (strain ATCC BAA-1853 / DSM 23119 / SP1PR4)</name>
    <dbReference type="NCBI Taxonomy" id="401053"/>
    <lineage>
        <taxon>Bacteria</taxon>
        <taxon>Pseudomonadati</taxon>
        <taxon>Acidobacteriota</taxon>
        <taxon>Terriglobia</taxon>
        <taxon>Terriglobales</taxon>
        <taxon>Acidobacteriaceae</taxon>
        <taxon>Terriglobus</taxon>
    </lineage>
</organism>
<feature type="transmembrane region" description="Helical" evidence="8">
    <location>
        <begin position="198"/>
        <end position="218"/>
    </location>
</feature>
<keyword evidence="6 8" id="KW-1133">Transmembrane helix</keyword>
<evidence type="ECO:0000256" key="2">
    <source>
        <dbReference type="ARBA" id="ARBA00022475"/>
    </source>
</evidence>
<evidence type="ECO:0000256" key="7">
    <source>
        <dbReference type="ARBA" id="ARBA00023136"/>
    </source>
</evidence>
<keyword evidence="5 8" id="KW-0812">Transmembrane</keyword>
<feature type="domain" description="Glycosyltransferase RgtA/B/C/D-like" evidence="9">
    <location>
        <begin position="59"/>
        <end position="216"/>
    </location>
</feature>
<keyword evidence="3" id="KW-0328">Glycosyltransferase</keyword>
<feature type="transmembrane region" description="Helical" evidence="8">
    <location>
        <begin position="51"/>
        <end position="73"/>
    </location>
</feature>
<keyword evidence="11" id="KW-1185">Reference proteome</keyword>
<evidence type="ECO:0000256" key="3">
    <source>
        <dbReference type="ARBA" id="ARBA00022676"/>
    </source>
</evidence>
<dbReference type="Proteomes" id="UP000006844">
    <property type="component" value="Chromosome"/>
</dbReference>
<evidence type="ECO:0000256" key="5">
    <source>
        <dbReference type="ARBA" id="ARBA00022692"/>
    </source>
</evidence>
<evidence type="ECO:0000259" key="9">
    <source>
        <dbReference type="Pfam" id="PF13231"/>
    </source>
</evidence>
<gene>
    <name evidence="10" type="ordered locus">AciPR4_3794</name>
</gene>
<feature type="transmembrane region" description="Helical" evidence="8">
    <location>
        <begin position="295"/>
        <end position="312"/>
    </location>
</feature>
<keyword evidence="7 8" id="KW-0472">Membrane</keyword>
<feature type="transmembrane region" description="Helical" evidence="8">
    <location>
        <begin position="134"/>
        <end position="149"/>
    </location>
</feature>
<feature type="transmembrane region" description="Helical" evidence="8">
    <location>
        <begin position="249"/>
        <end position="267"/>
    </location>
</feature>
<feature type="transmembrane region" description="Helical" evidence="8">
    <location>
        <begin position="12"/>
        <end position="31"/>
    </location>
</feature>
<keyword evidence="4 10" id="KW-0808">Transferase</keyword>